<protein>
    <submittedName>
        <fullName evidence="1">Uncharacterized protein</fullName>
    </submittedName>
</protein>
<organism evidence="1 2">
    <name type="scientific">Pilimelia terevasa</name>
    <dbReference type="NCBI Taxonomy" id="53372"/>
    <lineage>
        <taxon>Bacteria</taxon>
        <taxon>Bacillati</taxon>
        <taxon>Actinomycetota</taxon>
        <taxon>Actinomycetes</taxon>
        <taxon>Micromonosporales</taxon>
        <taxon>Micromonosporaceae</taxon>
        <taxon>Pilimelia</taxon>
    </lineage>
</organism>
<accession>A0A8J3BKU8</accession>
<gene>
    <name evidence="1" type="ORF">GCM10010124_21900</name>
</gene>
<dbReference type="AlphaFoldDB" id="A0A8J3BKU8"/>
<evidence type="ECO:0000313" key="1">
    <source>
        <dbReference type="EMBL" id="GGK28797.1"/>
    </source>
</evidence>
<comment type="caution">
    <text evidence="1">The sequence shown here is derived from an EMBL/GenBank/DDBJ whole genome shotgun (WGS) entry which is preliminary data.</text>
</comment>
<evidence type="ECO:0000313" key="2">
    <source>
        <dbReference type="Proteomes" id="UP000662200"/>
    </source>
</evidence>
<reference evidence="1" key="1">
    <citation type="journal article" date="2014" name="Int. J. Syst. Evol. Microbiol.">
        <title>Complete genome sequence of Corynebacterium casei LMG S-19264T (=DSM 44701T), isolated from a smear-ripened cheese.</title>
        <authorList>
            <consortium name="US DOE Joint Genome Institute (JGI-PGF)"/>
            <person name="Walter F."/>
            <person name="Albersmeier A."/>
            <person name="Kalinowski J."/>
            <person name="Ruckert C."/>
        </authorList>
    </citation>
    <scope>NUCLEOTIDE SEQUENCE</scope>
    <source>
        <strain evidence="1">JCM 3091</strain>
    </source>
</reference>
<dbReference type="EMBL" id="BMQC01000006">
    <property type="protein sequence ID" value="GGK28797.1"/>
    <property type="molecule type" value="Genomic_DNA"/>
</dbReference>
<reference evidence="1" key="2">
    <citation type="submission" date="2020-09" db="EMBL/GenBank/DDBJ databases">
        <authorList>
            <person name="Sun Q."/>
            <person name="Ohkuma M."/>
        </authorList>
    </citation>
    <scope>NUCLEOTIDE SEQUENCE</scope>
    <source>
        <strain evidence="1">JCM 3091</strain>
    </source>
</reference>
<dbReference type="Proteomes" id="UP000662200">
    <property type="component" value="Unassembled WGS sequence"/>
</dbReference>
<proteinExistence type="predicted"/>
<sequence length="688" mass="73222">MNGLSVVPPEPLVVLPDDVRGPAAAAAGHTFIAVEENSGAVFGTAHGTFNVRHATADQLHVHVARRVIEAQQLGPAHVRDLLARHVPRRFRRWGEPGSPLSQEEALAGAADASCVVLLGEPDSGLRSAAVAVLAALAGAGRLHTVPIDDVEDAEDDPLTEALRFVERGAGYLLRLPESAVDPHLAERCEGHGNRLRQHGSWLVVTASPRTWRAVGGVAGSAVLAVDPPPAAALLRQTCGPDVADRLMREDAMRDLLDGVHGTTDGARLARIAAEVTAGGDGGAEQWVAHIEGAVHDWSGHLEKLYQGLRGAPQRCFLIAAAMLAGHPATVVSEAAHDLRRTIEADGPAGDAVDVCGDSVSTLVAAVDAALDDQRLLTWPRPRYAEAVLHYLHTEYPPRLWSAVWRWAIALPREDGDRGAALAGRVSEQALRVAERYGDTGPLWQLLSWWERPALRPHLVDALTVAALGDPLGRRVRERLYEWATKRIPNPHHHLVAQVCRGEFAEVYPRVSLTRLGHLADVADAALHVEVAESIRGMWTRRALRPQVLRALATWAGADLPRSGPAVDILVELLAAGPSALAGAGDSVRGALTDALAAGYGAGRPGRHRLLHALLGAAAAVPEGQAVLAGVIVEAVTRPGPAITRIAHLCADLVAWCPPTEEDPGRRQVRDVVHQALHQANPLVTGARR</sequence>
<dbReference type="RefSeq" id="WP_189114146.1">
    <property type="nucleotide sequence ID" value="NZ_BMQC01000006.1"/>
</dbReference>
<keyword evidence="2" id="KW-1185">Reference proteome</keyword>
<name>A0A8J3BKU8_9ACTN</name>